<protein>
    <submittedName>
        <fullName evidence="1">Uncharacterized protein</fullName>
    </submittedName>
</protein>
<comment type="caution">
    <text evidence="1">The sequence shown here is derived from an EMBL/GenBank/DDBJ whole genome shotgun (WGS) entry which is preliminary data.</text>
</comment>
<organism evidence="1">
    <name type="scientific">marine sediment metagenome</name>
    <dbReference type="NCBI Taxonomy" id="412755"/>
    <lineage>
        <taxon>unclassified sequences</taxon>
        <taxon>metagenomes</taxon>
        <taxon>ecological metagenomes</taxon>
    </lineage>
</organism>
<proteinExistence type="predicted"/>
<dbReference type="AlphaFoldDB" id="A0A0F9UGI0"/>
<reference evidence="1" key="1">
    <citation type="journal article" date="2015" name="Nature">
        <title>Complex archaea that bridge the gap between prokaryotes and eukaryotes.</title>
        <authorList>
            <person name="Spang A."/>
            <person name="Saw J.H."/>
            <person name="Jorgensen S.L."/>
            <person name="Zaremba-Niedzwiedzka K."/>
            <person name="Martijn J."/>
            <person name="Lind A.E."/>
            <person name="van Eijk R."/>
            <person name="Schleper C."/>
            <person name="Guy L."/>
            <person name="Ettema T.J."/>
        </authorList>
    </citation>
    <scope>NUCLEOTIDE SEQUENCE</scope>
</reference>
<accession>A0A0F9UGI0</accession>
<evidence type="ECO:0000313" key="1">
    <source>
        <dbReference type="EMBL" id="KKN52733.1"/>
    </source>
</evidence>
<name>A0A0F9UGI0_9ZZZZ</name>
<dbReference type="EMBL" id="LAZR01001007">
    <property type="protein sequence ID" value="KKN52733.1"/>
    <property type="molecule type" value="Genomic_DNA"/>
</dbReference>
<gene>
    <name evidence="1" type="ORF">LCGC14_0609700</name>
</gene>
<sequence>MSKLYADITNISQIESVSVSTSHSSSMSSAVINCISHSTSIGDEITIDLGYTTNHAQIFKGYVKQIERVIPSNAYTITAHDVMVRAVDFFVVSTNPEDKFVRRNIQAENLVQDVLQLAGLSSFDLQSTQFTLAIGADAEVSLVGAYDYCKGLADLLAWHLWADSNGVIHFRNRKPYVMYNTSGQPGYGQPGNTPDTSMTTITDAIILNFNYIQTEKDLRNRIVVWGTTDIFAEADRATSYDPADQTYKQVLPSGYYKAVAFVSELIGTTSNAQKAADYNLDLLNRLKYRTTISVEGDPTLIARNVITLDEDLIGIDKLFYIFMSEHAWNKSGYVCNMELVD</sequence>